<dbReference type="GO" id="GO:0016787">
    <property type="term" value="F:hydrolase activity"/>
    <property type="evidence" value="ECO:0007669"/>
    <property type="project" value="UniProtKB-KW"/>
</dbReference>
<dbReference type="EMBL" id="UINC01124410">
    <property type="protein sequence ID" value="SVD01535.1"/>
    <property type="molecule type" value="Genomic_DNA"/>
</dbReference>
<dbReference type="Gene3D" id="3.40.50.1010">
    <property type="entry name" value="5'-nuclease"/>
    <property type="match status" value="1"/>
</dbReference>
<evidence type="ECO:0000259" key="7">
    <source>
        <dbReference type="Pfam" id="PF01850"/>
    </source>
</evidence>
<accession>A0A382RWK1</accession>
<name>A0A382RWK1_9ZZZZ</name>
<feature type="domain" description="PIN" evidence="7">
    <location>
        <begin position="3"/>
        <end position="125"/>
    </location>
</feature>
<dbReference type="InterPro" id="IPR050556">
    <property type="entry name" value="Type_II_TA_system_RNase"/>
</dbReference>
<evidence type="ECO:0000256" key="2">
    <source>
        <dbReference type="ARBA" id="ARBA00022722"/>
    </source>
</evidence>
<comment type="cofactor">
    <cofactor evidence="1">
        <name>Mg(2+)</name>
        <dbReference type="ChEBI" id="CHEBI:18420"/>
    </cofactor>
</comment>
<evidence type="ECO:0000256" key="1">
    <source>
        <dbReference type="ARBA" id="ARBA00001946"/>
    </source>
</evidence>
<sequence>MFLFDTDTLSEILKRTPSPGLLAQLATMRSEDQFTTFITIGELVYGVHRSNRKEYLLRQFEGRLWPMVHILPFDNSATEAFGGIRAELERAGAPLAEPDLSIGAIALTNNLTVVAGNVRHFARIPGLQAENWI</sequence>
<dbReference type="GO" id="GO:0004518">
    <property type="term" value="F:nuclease activity"/>
    <property type="evidence" value="ECO:0007669"/>
    <property type="project" value="UniProtKB-KW"/>
</dbReference>
<keyword evidence="3" id="KW-0479">Metal-binding</keyword>
<dbReference type="PANTHER" id="PTHR33653">
    <property type="entry name" value="RIBONUCLEASE VAPC2"/>
    <property type="match status" value="1"/>
</dbReference>
<dbReference type="InterPro" id="IPR029060">
    <property type="entry name" value="PIN-like_dom_sf"/>
</dbReference>
<keyword evidence="5" id="KW-0460">Magnesium</keyword>
<evidence type="ECO:0000256" key="6">
    <source>
        <dbReference type="ARBA" id="ARBA00038093"/>
    </source>
</evidence>
<evidence type="ECO:0000256" key="4">
    <source>
        <dbReference type="ARBA" id="ARBA00022801"/>
    </source>
</evidence>
<organism evidence="8">
    <name type="scientific">marine metagenome</name>
    <dbReference type="NCBI Taxonomy" id="408172"/>
    <lineage>
        <taxon>unclassified sequences</taxon>
        <taxon>metagenomes</taxon>
        <taxon>ecological metagenomes</taxon>
    </lineage>
</organism>
<evidence type="ECO:0000256" key="5">
    <source>
        <dbReference type="ARBA" id="ARBA00022842"/>
    </source>
</evidence>
<dbReference type="GO" id="GO:0046872">
    <property type="term" value="F:metal ion binding"/>
    <property type="evidence" value="ECO:0007669"/>
    <property type="project" value="UniProtKB-KW"/>
</dbReference>
<keyword evidence="4" id="KW-0378">Hydrolase</keyword>
<comment type="similarity">
    <text evidence="6">Belongs to the PINc/VapC protein family.</text>
</comment>
<evidence type="ECO:0000313" key="8">
    <source>
        <dbReference type="EMBL" id="SVD01535.1"/>
    </source>
</evidence>
<dbReference type="Pfam" id="PF01850">
    <property type="entry name" value="PIN"/>
    <property type="match status" value="1"/>
</dbReference>
<dbReference type="SUPFAM" id="SSF88723">
    <property type="entry name" value="PIN domain-like"/>
    <property type="match status" value="1"/>
</dbReference>
<keyword evidence="2" id="KW-0540">Nuclease</keyword>
<evidence type="ECO:0000256" key="3">
    <source>
        <dbReference type="ARBA" id="ARBA00022723"/>
    </source>
</evidence>
<dbReference type="PANTHER" id="PTHR33653:SF1">
    <property type="entry name" value="RIBONUCLEASE VAPC2"/>
    <property type="match status" value="1"/>
</dbReference>
<dbReference type="AlphaFoldDB" id="A0A382RWK1"/>
<protein>
    <recommendedName>
        <fullName evidence="7">PIN domain-containing protein</fullName>
    </recommendedName>
</protein>
<dbReference type="CDD" id="cd18752">
    <property type="entry name" value="PIN_VapC4-5_FitB-like"/>
    <property type="match status" value="1"/>
</dbReference>
<reference evidence="8" key="1">
    <citation type="submission" date="2018-05" db="EMBL/GenBank/DDBJ databases">
        <authorList>
            <person name="Lanie J.A."/>
            <person name="Ng W.-L."/>
            <person name="Kazmierczak K.M."/>
            <person name="Andrzejewski T.M."/>
            <person name="Davidsen T.M."/>
            <person name="Wayne K.J."/>
            <person name="Tettelin H."/>
            <person name="Glass J.I."/>
            <person name="Rusch D."/>
            <person name="Podicherti R."/>
            <person name="Tsui H.-C.T."/>
            <person name="Winkler M.E."/>
        </authorList>
    </citation>
    <scope>NUCLEOTIDE SEQUENCE</scope>
</reference>
<dbReference type="InterPro" id="IPR002716">
    <property type="entry name" value="PIN_dom"/>
</dbReference>
<gene>
    <name evidence="8" type="ORF">METZ01_LOCUS354389</name>
</gene>
<proteinExistence type="inferred from homology"/>